<dbReference type="PRINTS" id="PR00455">
    <property type="entry name" value="HTHTETR"/>
</dbReference>
<dbReference type="Gene3D" id="1.10.357.10">
    <property type="entry name" value="Tetracycline Repressor, domain 2"/>
    <property type="match status" value="1"/>
</dbReference>
<keyword evidence="1" id="KW-0805">Transcription regulation</keyword>
<keyword evidence="2 4" id="KW-0238">DNA-binding</keyword>
<organism evidence="7 8">
    <name type="scientific">Agromyces larvae</name>
    <dbReference type="NCBI Taxonomy" id="2929802"/>
    <lineage>
        <taxon>Bacteria</taxon>
        <taxon>Bacillati</taxon>
        <taxon>Actinomycetota</taxon>
        <taxon>Actinomycetes</taxon>
        <taxon>Micrococcales</taxon>
        <taxon>Microbacteriaceae</taxon>
        <taxon>Agromyces</taxon>
    </lineage>
</organism>
<evidence type="ECO:0000256" key="2">
    <source>
        <dbReference type="ARBA" id="ARBA00023125"/>
    </source>
</evidence>
<dbReference type="Pfam" id="PF00440">
    <property type="entry name" value="TetR_N"/>
    <property type="match status" value="1"/>
</dbReference>
<feature type="DNA-binding region" description="H-T-H motif" evidence="4">
    <location>
        <begin position="43"/>
        <end position="62"/>
    </location>
</feature>
<keyword evidence="8" id="KW-1185">Reference proteome</keyword>
<sequence>MSSNAEAPPGRKPNLGPKAGPENRRKLIDAAREVFRDGGFAAPLSAVAKAAGVGQGSLYRHFPDRLALAFAVFDENLDELADLAEHPDASLDDLFDALSTQALGSTAIVEMIAAAPDDPRAAHLGEKLDRLVGLLRDRDVAAGRIGAHVETADVTLAIGMLGLAVARSPEGSQADASTRARAIFRTAFAPRDEPVRPAGSSATMGTP</sequence>
<keyword evidence="3" id="KW-0804">Transcription</keyword>
<protein>
    <submittedName>
        <fullName evidence="7">TetR/AcrR family transcriptional regulator</fullName>
    </submittedName>
</protein>
<gene>
    <name evidence="7" type="ORF">MTO99_15040</name>
</gene>
<evidence type="ECO:0000256" key="1">
    <source>
        <dbReference type="ARBA" id="ARBA00023015"/>
    </source>
</evidence>
<evidence type="ECO:0000259" key="6">
    <source>
        <dbReference type="PROSITE" id="PS50977"/>
    </source>
</evidence>
<dbReference type="InterPro" id="IPR009057">
    <property type="entry name" value="Homeodomain-like_sf"/>
</dbReference>
<accession>A0ABY4BW80</accession>
<dbReference type="Proteomes" id="UP000832097">
    <property type="component" value="Chromosome"/>
</dbReference>
<dbReference type="RefSeq" id="WP_243554482.1">
    <property type="nucleotide sequence ID" value="NZ_CP094528.1"/>
</dbReference>
<dbReference type="PROSITE" id="PS50977">
    <property type="entry name" value="HTH_TETR_2"/>
    <property type="match status" value="1"/>
</dbReference>
<reference evidence="7 8" key="1">
    <citation type="submission" date="2022-03" db="EMBL/GenBank/DDBJ databases">
        <title>Mucilaginibacter sp. isolated from the gut of Protaetia brevitarsis seulensis larvae.</title>
        <authorList>
            <person name="Won M."/>
            <person name="Kim S.-J."/>
            <person name="Kwon S.-W."/>
        </authorList>
    </citation>
    <scope>NUCLEOTIDE SEQUENCE [LARGE SCALE GENOMIC DNA]</scope>
    <source>
        <strain evidence="7 8">CFWR-12</strain>
    </source>
</reference>
<dbReference type="PANTHER" id="PTHR30055:SF234">
    <property type="entry name" value="HTH-TYPE TRANSCRIPTIONAL REGULATOR BETI"/>
    <property type="match status" value="1"/>
</dbReference>
<dbReference type="SUPFAM" id="SSF46689">
    <property type="entry name" value="Homeodomain-like"/>
    <property type="match status" value="1"/>
</dbReference>
<evidence type="ECO:0000313" key="7">
    <source>
        <dbReference type="EMBL" id="UOE43476.1"/>
    </source>
</evidence>
<dbReference type="InterPro" id="IPR001647">
    <property type="entry name" value="HTH_TetR"/>
</dbReference>
<name>A0ABY4BW80_9MICO</name>
<dbReference type="PANTHER" id="PTHR30055">
    <property type="entry name" value="HTH-TYPE TRANSCRIPTIONAL REGULATOR RUTR"/>
    <property type="match status" value="1"/>
</dbReference>
<evidence type="ECO:0000256" key="3">
    <source>
        <dbReference type="ARBA" id="ARBA00023163"/>
    </source>
</evidence>
<evidence type="ECO:0000256" key="5">
    <source>
        <dbReference type="SAM" id="MobiDB-lite"/>
    </source>
</evidence>
<dbReference type="EMBL" id="CP094528">
    <property type="protein sequence ID" value="UOE43476.1"/>
    <property type="molecule type" value="Genomic_DNA"/>
</dbReference>
<proteinExistence type="predicted"/>
<dbReference type="InterPro" id="IPR050109">
    <property type="entry name" value="HTH-type_TetR-like_transc_reg"/>
</dbReference>
<feature type="region of interest" description="Disordered" evidence="5">
    <location>
        <begin position="1"/>
        <end position="22"/>
    </location>
</feature>
<evidence type="ECO:0000313" key="8">
    <source>
        <dbReference type="Proteomes" id="UP000832097"/>
    </source>
</evidence>
<evidence type="ECO:0000256" key="4">
    <source>
        <dbReference type="PROSITE-ProRule" id="PRU00335"/>
    </source>
</evidence>
<feature type="domain" description="HTH tetR-type" evidence="6">
    <location>
        <begin position="21"/>
        <end position="80"/>
    </location>
</feature>